<dbReference type="CDD" id="cd09008">
    <property type="entry name" value="MTAN"/>
    <property type="match status" value="1"/>
</dbReference>
<reference evidence="3" key="1">
    <citation type="submission" date="2016-06" db="EMBL/GenBank/DDBJ databases">
        <authorList>
            <person name="Varghese N."/>
            <person name="Submissions Spin"/>
        </authorList>
    </citation>
    <scope>NUCLEOTIDE SEQUENCE [LARGE SCALE GENOMIC DNA]</scope>
    <source>
        <strain evidence="3">DSM 43168</strain>
    </source>
</reference>
<dbReference type="GO" id="GO:0009116">
    <property type="term" value="P:nucleoside metabolic process"/>
    <property type="evidence" value="ECO:0007669"/>
    <property type="project" value="InterPro"/>
</dbReference>
<dbReference type="GO" id="GO:0019284">
    <property type="term" value="P:L-methionine salvage from S-adenosylmethionine"/>
    <property type="evidence" value="ECO:0007669"/>
    <property type="project" value="TreeGrafter"/>
</dbReference>
<dbReference type="InterPro" id="IPR035994">
    <property type="entry name" value="Nucleoside_phosphorylase_sf"/>
</dbReference>
<dbReference type="GO" id="GO:0008782">
    <property type="term" value="F:adenosylhomocysteine nucleosidase activity"/>
    <property type="evidence" value="ECO:0007669"/>
    <property type="project" value="TreeGrafter"/>
</dbReference>
<accession>A0A1C5A555</accession>
<evidence type="ECO:0000313" key="3">
    <source>
        <dbReference type="Proteomes" id="UP000183585"/>
    </source>
</evidence>
<dbReference type="EMBL" id="FMCT01000011">
    <property type="protein sequence ID" value="SCF40164.1"/>
    <property type="molecule type" value="Genomic_DNA"/>
</dbReference>
<dbReference type="GO" id="GO:0008930">
    <property type="term" value="F:methylthioadenosine nucleosidase activity"/>
    <property type="evidence" value="ECO:0007669"/>
    <property type="project" value="TreeGrafter"/>
</dbReference>
<dbReference type="GO" id="GO:0005829">
    <property type="term" value="C:cytosol"/>
    <property type="evidence" value="ECO:0007669"/>
    <property type="project" value="TreeGrafter"/>
</dbReference>
<evidence type="ECO:0000259" key="1">
    <source>
        <dbReference type="Pfam" id="PF01048"/>
    </source>
</evidence>
<dbReference type="InterPro" id="IPR000845">
    <property type="entry name" value="Nucleoside_phosphorylase_d"/>
</dbReference>
<dbReference type="PANTHER" id="PTHR46832">
    <property type="entry name" value="5'-METHYLTHIOADENOSINE/S-ADENOSYLHOMOCYSTEINE NUCLEOSIDASE"/>
    <property type="match status" value="1"/>
</dbReference>
<evidence type="ECO:0000313" key="2">
    <source>
        <dbReference type="EMBL" id="SCF40164.1"/>
    </source>
</evidence>
<dbReference type="Gene3D" id="3.40.50.1580">
    <property type="entry name" value="Nucleoside phosphorylase domain"/>
    <property type="match status" value="1"/>
</dbReference>
<protein>
    <submittedName>
        <fullName evidence="2">Adenosylhomocysteine nucleosidase</fullName>
    </submittedName>
</protein>
<sequence length="306" mass="32834">MSAEGARNTGLHVTGGTVSVGGNVNAVQHQHHHAAARESLAAADRRAQRPTDIGILTVLAEEMAAVVEMLGRAAGHRVEQTYGGRTVHRATLAADGGPVRVVAAQALEPGTHSAASAYQELRRRFAPPLVLLVGIAGGVRADVPVGDVVLADEVIWYDSRRETEDGPRRRGRIQATAPVLRHRINDFLVRHGSVVRPGPDGAFRVHRGPIGSGNAVVTDAGSGIRSWLAEVHEKTLAVETEAAGVAQAFYEEIADDHALRGWMTVRGISDRADRHKGHADHELAARHAALVVERLLPYLRLVEEDR</sequence>
<keyword evidence="3" id="KW-1185">Reference proteome</keyword>
<dbReference type="SUPFAM" id="SSF53167">
    <property type="entry name" value="Purine and uridine phosphorylases"/>
    <property type="match status" value="1"/>
</dbReference>
<dbReference type="Pfam" id="PF01048">
    <property type="entry name" value="PNP_UDP_1"/>
    <property type="match status" value="1"/>
</dbReference>
<dbReference type="Proteomes" id="UP000183585">
    <property type="component" value="Unassembled WGS sequence"/>
</dbReference>
<feature type="domain" description="Nucleoside phosphorylase" evidence="1">
    <location>
        <begin position="52"/>
        <end position="294"/>
    </location>
</feature>
<dbReference type="RefSeq" id="WP_074476628.1">
    <property type="nucleotide sequence ID" value="NZ_FMCT01000011.1"/>
</dbReference>
<gene>
    <name evidence="2" type="ORF">GA0070563_111115</name>
</gene>
<dbReference type="AlphaFoldDB" id="A0A1C5A555"/>
<dbReference type="PANTHER" id="PTHR46832:SF1">
    <property type="entry name" value="5'-METHYLTHIOADENOSINE_S-ADENOSYLHOMOCYSTEINE NUCLEOSIDASE"/>
    <property type="match status" value="1"/>
</dbReference>
<name>A0A1C5A555_9ACTN</name>
<proteinExistence type="predicted"/>
<organism evidence="2 3">
    <name type="scientific">Micromonospora carbonacea</name>
    <dbReference type="NCBI Taxonomy" id="47853"/>
    <lineage>
        <taxon>Bacteria</taxon>
        <taxon>Bacillati</taxon>
        <taxon>Actinomycetota</taxon>
        <taxon>Actinomycetes</taxon>
        <taxon>Micromonosporales</taxon>
        <taxon>Micromonosporaceae</taxon>
        <taxon>Micromonospora</taxon>
    </lineage>
</organism>